<dbReference type="EMBL" id="CBTJ020000039">
    <property type="protein sequence ID" value="CDI02521.1"/>
    <property type="molecule type" value="Genomic_DNA"/>
</dbReference>
<dbReference type="AlphaFoldDB" id="W6M401"/>
<sequence length="200" mass="22490">MFLWLHAQPSWHYRLRLKGNLNVDPGFGDIVTTGELAAGQTERYLPNVRLFDHGVPTHLAIWHEGGHPQPWMIAMKDSPNRATVRDDAGRWGMEPMYSDFKSRGFQREDTRLRAADRLDRLLVIMALALAMHWCVCVGQEEACDHPTPLEKKLKSKQTPTIGPLKNWLGVPCPGSNAVCAHLKGDSKCNNPYHPSTSFAP</sequence>
<gene>
    <name evidence="1" type="ORF">BN873_320013</name>
</gene>
<protein>
    <submittedName>
        <fullName evidence="1">Transposase</fullName>
    </submittedName>
</protein>
<keyword evidence="2" id="KW-1185">Reference proteome</keyword>
<dbReference type="SUPFAM" id="SSF53098">
    <property type="entry name" value="Ribonuclease H-like"/>
    <property type="match status" value="1"/>
</dbReference>
<evidence type="ECO:0000313" key="1">
    <source>
        <dbReference type="EMBL" id="CDI02521.1"/>
    </source>
</evidence>
<name>W6M401_9GAMM</name>
<organism evidence="1 2">
    <name type="scientific">Candidatus Competibacter denitrificans Run_A_D11</name>
    <dbReference type="NCBI Taxonomy" id="1400863"/>
    <lineage>
        <taxon>Bacteria</taxon>
        <taxon>Pseudomonadati</taxon>
        <taxon>Pseudomonadota</taxon>
        <taxon>Gammaproteobacteria</taxon>
        <taxon>Candidatus Competibacteraceae</taxon>
        <taxon>Candidatus Competibacter</taxon>
    </lineage>
</organism>
<dbReference type="Proteomes" id="UP000035760">
    <property type="component" value="Unassembled WGS sequence"/>
</dbReference>
<comment type="caution">
    <text evidence="1">The sequence shown here is derived from an EMBL/GenBank/DDBJ whole genome shotgun (WGS) entry which is preliminary data.</text>
</comment>
<reference evidence="1" key="1">
    <citation type="submission" date="2013-07" db="EMBL/GenBank/DDBJ databases">
        <authorList>
            <person name="McIlroy S."/>
        </authorList>
    </citation>
    <scope>NUCLEOTIDE SEQUENCE [LARGE SCALE GENOMIC DNA]</scope>
    <source>
        <strain evidence="1">Run_A_D11</strain>
    </source>
</reference>
<dbReference type="RefSeq" id="WP_071244085.1">
    <property type="nucleotide sequence ID" value="NZ_CBTJ020000039.1"/>
</dbReference>
<proteinExistence type="predicted"/>
<accession>W6M401</accession>
<dbReference type="STRING" id="1400863.BN873_320013"/>
<reference evidence="1" key="2">
    <citation type="submission" date="2014-03" db="EMBL/GenBank/DDBJ databases">
        <title>Candidatus Competibacter-lineage genomes retrieved from metagenomes reveal functional metabolic diversity.</title>
        <authorList>
            <person name="McIlroy S.J."/>
            <person name="Albertsen M."/>
            <person name="Andresen E.K."/>
            <person name="Saunders A.M."/>
            <person name="Kristiansen R."/>
            <person name="Stokholm-Bjerregaard M."/>
            <person name="Nielsen K.L."/>
            <person name="Nielsen P.H."/>
        </authorList>
    </citation>
    <scope>NUCLEOTIDE SEQUENCE</scope>
    <source>
        <strain evidence="1">Run_A_D11</strain>
    </source>
</reference>
<evidence type="ECO:0000313" key="2">
    <source>
        <dbReference type="Proteomes" id="UP000035760"/>
    </source>
</evidence>
<dbReference type="InterPro" id="IPR012337">
    <property type="entry name" value="RNaseH-like_sf"/>
</dbReference>